<evidence type="ECO:0008006" key="4">
    <source>
        <dbReference type="Google" id="ProtNLM"/>
    </source>
</evidence>
<protein>
    <recommendedName>
        <fullName evidence="4">Ragulator complex protein LAMTOR3</fullName>
    </recommendedName>
</protein>
<dbReference type="EMBL" id="JARBDR010000214">
    <property type="protein sequence ID" value="KAJ8317887.1"/>
    <property type="molecule type" value="Genomic_DNA"/>
</dbReference>
<accession>A0ABQ9FKR9</accession>
<evidence type="ECO:0000313" key="3">
    <source>
        <dbReference type="Proteomes" id="UP001217089"/>
    </source>
</evidence>
<evidence type="ECO:0000256" key="1">
    <source>
        <dbReference type="ARBA" id="ARBA00005356"/>
    </source>
</evidence>
<name>A0ABQ9FKR9_TEGGR</name>
<dbReference type="Pfam" id="PF08923">
    <property type="entry name" value="MAPKK1_Int"/>
    <property type="match status" value="1"/>
</dbReference>
<sequence>MFYGRYIILFYSVDGLLAIVITDRDGVPLLKVSTDQAPELALRHNFLCTFGTAAEQASKIGLKQTRKFICMYQNYQIDKSPLVLTFIATVKTNTGLLLNLESDMKDIFKDLSTVITNS</sequence>
<reference evidence="2 3" key="1">
    <citation type="submission" date="2022-12" db="EMBL/GenBank/DDBJ databases">
        <title>Chromosome-level genome of Tegillarca granosa.</title>
        <authorList>
            <person name="Kim J."/>
        </authorList>
    </citation>
    <scope>NUCLEOTIDE SEQUENCE [LARGE SCALE GENOMIC DNA]</scope>
    <source>
        <strain evidence="2">Teg-2019</strain>
        <tissue evidence="2">Adductor muscle</tissue>
    </source>
</reference>
<dbReference type="Gene3D" id="3.30.450.30">
    <property type="entry name" value="Dynein light chain 2a, cytoplasmic"/>
    <property type="match status" value="1"/>
</dbReference>
<gene>
    <name evidence="2" type="ORF">KUTeg_002978</name>
</gene>
<dbReference type="PANTHER" id="PTHR13378:SF1">
    <property type="entry name" value="RAGULATOR COMPLEX PROTEIN LAMTOR3"/>
    <property type="match status" value="1"/>
</dbReference>
<dbReference type="Proteomes" id="UP001217089">
    <property type="component" value="Unassembled WGS sequence"/>
</dbReference>
<organism evidence="2 3">
    <name type="scientific">Tegillarca granosa</name>
    <name type="common">Malaysian cockle</name>
    <name type="synonym">Anadara granosa</name>
    <dbReference type="NCBI Taxonomy" id="220873"/>
    <lineage>
        <taxon>Eukaryota</taxon>
        <taxon>Metazoa</taxon>
        <taxon>Spiralia</taxon>
        <taxon>Lophotrochozoa</taxon>
        <taxon>Mollusca</taxon>
        <taxon>Bivalvia</taxon>
        <taxon>Autobranchia</taxon>
        <taxon>Pteriomorphia</taxon>
        <taxon>Arcoida</taxon>
        <taxon>Arcoidea</taxon>
        <taxon>Arcidae</taxon>
        <taxon>Tegillarca</taxon>
    </lineage>
</organism>
<keyword evidence="3" id="KW-1185">Reference proteome</keyword>
<comment type="similarity">
    <text evidence="1">Belongs to the LAMTOR3 family.</text>
</comment>
<proteinExistence type="inferred from homology"/>
<comment type="caution">
    <text evidence="2">The sequence shown here is derived from an EMBL/GenBank/DDBJ whole genome shotgun (WGS) entry which is preliminary data.</text>
</comment>
<dbReference type="PANTHER" id="PTHR13378">
    <property type="entry name" value="REGULATOR COMPLEX PROTEIN LAMTOR3"/>
    <property type="match status" value="1"/>
</dbReference>
<dbReference type="InterPro" id="IPR015019">
    <property type="entry name" value="LAMTOR3"/>
</dbReference>
<dbReference type="SMART" id="SM01278">
    <property type="entry name" value="MAPKK1_Int"/>
    <property type="match status" value="1"/>
</dbReference>
<dbReference type="SUPFAM" id="SSF103196">
    <property type="entry name" value="Roadblock/LC7 domain"/>
    <property type="match status" value="1"/>
</dbReference>
<evidence type="ECO:0000313" key="2">
    <source>
        <dbReference type="EMBL" id="KAJ8317887.1"/>
    </source>
</evidence>